<feature type="compositionally biased region" description="Low complexity" evidence="1">
    <location>
        <begin position="359"/>
        <end position="371"/>
    </location>
</feature>
<proteinExistence type="predicted"/>
<evidence type="ECO:0000313" key="4">
    <source>
        <dbReference type="Proteomes" id="UP000299102"/>
    </source>
</evidence>
<accession>A0A4C1WF65</accession>
<dbReference type="PANTHER" id="PTHR33273">
    <property type="entry name" value="DOMAIN-CONTAINING PROTEIN, PUTATIVE-RELATED"/>
    <property type="match status" value="1"/>
</dbReference>
<sequence length="640" mass="69561">MDIHVALLSRFPRRTTLGLLQTAVARDFYQVIGPSSGRSSHAATSSSRSPLEDISSPAVIGSASATVCPLSLQITDSVCYVGHSRSYADFHINNKGHFSKIVVLSTESVGHCDAAISRRSDFHRTLARGRYAVIGPHLNGLPHFSPPPPLPASALLSLKFKSRAAGRRGAAGLAGGGGSGAAEIFLIKPDRRVSSIGGRRPRTGVVCTVRPQIGIPSTCDAPTAPTPHTANDRRCPVFRREAWVRGLKVPPQERPWATRGQKGTASSGTRGNHGTGTTGRGHRPYRTAAHRLSPPGPDSAYTAETEKGQEGEKEGKKDATTATTTAAATNRTESDRSPPRGKSEKSRSTPEYAALPNHATETATPTTPTTAEADRETTTHPHHIRPGPGGGQSKSSHVRDDKDTHHNTPLNQDWPGSDTGHCGRPDTRGDVLNLRIIFWNPGGIIGKTRELRDLAQLEDAHIILLGETKLPPEQELRIPNFFAYQRDGISARGPAYRGTAILIRRDIMHEAEQLTDFESMCSIGIRVRSSEQEIRLFAAYRPPGTKMCVQDIHAIFQEQTPTLIIGDLNAKHKAWGLHSISRAGRLLMEDAERQGYEVLGPDTPTHVPTDIRHRPDVLDIVIGHKMRRPMHVEVMYGMDT</sequence>
<name>A0A4C1WF65_EUMVA</name>
<dbReference type="InterPro" id="IPR005135">
    <property type="entry name" value="Endo/exonuclease/phosphatase"/>
</dbReference>
<reference evidence="3 4" key="1">
    <citation type="journal article" date="2019" name="Commun. Biol.">
        <title>The bagworm genome reveals a unique fibroin gene that provides high tensile strength.</title>
        <authorList>
            <person name="Kono N."/>
            <person name="Nakamura H."/>
            <person name="Ohtoshi R."/>
            <person name="Tomita M."/>
            <person name="Numata K."/>
            <person name="Arakawa K."/>
        </authorList>
    </citation>
    <scope>NUCLEOTIDE SEQUENCE [LARGE SCALE GENOMIC DNA]</scope>
</reference>
<feature type="compositionally biased region" description="Basic residues" evidence="1">
    <location>
        <begin position="280"/>
        <end position="289"/>
    </location>
</feature>
<dbReference type="EMBL" id="BGZK01000538">
    <property type="protein sequence ID" value="GBP49142.1"/>
    <property type="molecule type" value="Genomic_DNA"/>
</dbReference>
<dbReference type="AlphaFoldDB" id="A0A4C1WF65"/>
<keyword evidence="3" id="KW-0548">Nucleotidyltransferase</keyword>
<feature type="domain" description="Endonuclease/exonuclease/phosphatase" evidence="2">
    <location>
        <begin position="534"/>
        <end position="624"/>
    </location>
</feature>
<keyword evidence="3" id="KW-0808">Transferase</keyword>
<feature type="compositionally biased region" description="Basic and acidic residues" evidence="1">
    <location>
        <begin position="332"/>
        <end position="348"/>
    </location>
</feature>
<keyword evidence="4" id="KW-1185">Reference proteome</keyword>
<dbReference type="InterPro" id="IPR036691">
    <property type="entry name" value="Endo/exonu/phosph_ase_sf"/>
</dbReference>
<dbReference type="SUPFAM" id="SSF56219">
    <property type="entry name" value="DNase I-like"/>
    <property type="match status" value="1"/>
</dbReference>
<protein>
    <submittedName>
        <fullName evidence="3">Probable RNA-directed DNA polymerase from transposon BS</fullName>
    </submittedName>
</protein>
<feature type="region of interest" description="Disordered" evidence="1">
    <location>
        <begin position="248"/>
        <end position="426"/>
    </location>
</feature>
<dbReference type="PANTHER" id="PTHR33273:SF2">
    <property type="entry name" value="ENDONUCLEASE_EXONUCLEASE_PHOSPHATASE DOMAIN-CONTAINING PROTEIN"/>
    <property type="match status" value="1"/>
</dbReference>
<feature type="compositionally biased region" description="Basic and acidic residues" evidence="1">
    <location>
        <begin position="304"/>
        <end position="319"/>
    </location>
</feature>
<dbReference type="Pfam" id="PF14529">
    <property type="entry name" value="Exo_endo_phos_2"/>
    <property type="match status" value="1"/>
</dbReference>
<keyword evidence="3" id="KW-0695">RNA-directed DNA polymerase</keyword>
<dbReference type="OrthoDB" id="412981at2759"/>
<evidence type="ECO:0000256" key="1">
    <source>
        <dbReference type="SAM" id="MobiDB-lite"/>
    </source>
</evidence>
<dbReference type="Gene3D" id="3.60.10.10">
    <property type="entry name" value="Endonuclease/exonuclease/phosphatase"/>
    <property type="match status" value="1"/>
</dbReference>
<gene>
    <name evidence="3" type="primary">RTase</name>
    <name evidence="3" type="ORF">EVAR_80810_1</name>
</gene>
<comment type="caution">
    <text evidence="3">The sequence shown here is derived from an EMBL/GenBank/DDBJ whole genome shotgun (WGS) entry which is preliminary data.</text>
</comment>
<feature type="compositionally biased region" description="Basic and acidic residues" evidence="1">
    <location>
        <begin position="397"/>
        <end position="406"/>
    </location>
</feature>
<evidence type="ECO:0000259" key="2">
    <source>
        <dbReference type="Pfam" id="PF14529"/>
    </source>
</evidence>
<feature type="compositionally biased region" description="Low complexity" evidence="1">
    <location>
        <begin position="320"/>
        <end position="329"/>
    </location>
</feature>
<dbReference type="Proteomes" id="UP000299102">
    <property type="component" value="Unassembled WGS sequence"/>
</dbReference>
<dbReference type="GO" id="GO:0003964">
    <property type="term" value="F:RNA-directed DNA polymerase activity"/>
    <property type="evidence" value="ECO:0007669"/>
    <property type="project" value="UniProtKB-KW"/>
</dbReference>
<evidence type="ECO:0000313" key="3">
    <source>
        <dbReference type="EMBL" id="GBP49142.1"/>
    </source>
</evidence>
<organism evidence="3 4">
    <name type="scientific">Eumeta variegata</name>
    <name type="common">Bagworm moth</name>
    <name type="synonym">Eumeta japonica</name>
    <dbReference type="NCBI Taxonomy" id="151549"/>
    <lineage>
        <taxon>Eukaryota</taxon>
        <taxon>Metazoa</taxon>
        <taxon>Ecdysozoa</taxon>
        <taxon>Arthropoda</taxon>
        <taxon>Hexapoda</taxon>
        <taxon>Insecta</taxon>
        <taxon>Pterygota</taxon>
        <taxon>Neoptera</taxon>
        <taxon>Endopterygota</taxon>
        <taxon>Lepidoptera</taxon>
        <taxon>Glossata</taxon>
        <taxon>Ditrysia</taxon>
        <taxon>Tineoidea</taxon>
        <taxon>Psychidae</taxon>
        <taxon>Oiketicinae</taxon>
        <taxon>Eumeta</taxon>
    </lineage>
</organism>